<reference evidence="2" key="2">
    <citation type="submission" date="2025-08" db="UniProtKB">
        <authorList>
            <consortium name="Ensembl"/>
        </authorList>
    </citation>
    <scope>IDENTIFICATION</scope>
</reference>
<accession>A0A2J8IVI6</accession>
<reference evidence="2" key="3">
    <citation type="submission" date="2025-09" db="UniProtKB">
        <authorList>
            <consortium name="Ensembl"/>
        </authorList>
    </citation>
    <scope>IDENTIFICATION</scope>
</reference>
<evidence type="ECO:0000313" key="3">
    <source>
        <dbReference type="Proteomes" id="UP000002277"/>
    </source>
</evidence>
<evidence type="ECO:0000256" key="1">
    <source>
        <dbReference type="SAM" id="MobiDB-lite"/>
    </source>
</evidence>
<dbReference type="Proteomes" id="UP000002277">
    <property type="component" value="Chromosome X"/>
</dbReference>
<name>A0A2I3TEW7_PANTR</name>
<protein>
    <submittedName>
        <fullName evidence="2">Uncharacterized protein</fullName>
    </submittedName>
</protein>
<keyword evidence="3" id="KW-1185">Reference proteome</keyword>
<dbReference type="EMBL" id="AC183641">
    <property type="status" value="NOT_ANNOTATED_CDS"/>
    <property type="molecule type" value="Genomic_DNA"/>
</dbReference>
<dbReference type="InParanoid" id="A0A2I3TEW7"/>
<dbReference type="Bgee" id="ENSPTRG00000045194">
    <property type="expression patterns" value="Expressed in hindlimb stylopod muscle and 11 other cell types or tissues"/>
</dbReference>
<evidence type="ECO:0000313" key="2">
    <source>
        <dbReference type="Ensembl" id="ENSPTRP00000087802.1"/>
    </source>
</evidence>
<dbReference type="AlphaFoldDB" id="A0A2I3TEW7"/>
<dbReference type="OMA" id="GSRXAER"/>
<feature type="compositionally biased region" description="Gly residues" evidence="1">
    <location>
        <begin position="54"/>
        <end position="65"/>
    </location>
</feature>
<accession>A0A2I3TEW7</accession>
<organism evidence="2 3">
    <name type="scientific">Pan troglodytes</name>
    <name type="common">Chimpanzee</name>
    <dbReference type="NCBI Taxonomy" id="9598"/>
    <lineage>
        <taxon>Eukaryota</taxon>
        <taxon>Metazoa</taxon>
        <taxon>Chordata</taxon>
        <taxon>Craniata</taxon>
        <taxon>Vertebrata</taxon>
        <taxon>Euteleostomi</taxon>
        <taxon>Mammalia</taxon>
        <taxon>Eutheria</taxon>
        <taxon>Euarchontoglires</taxon>
        <taxon>Primates</taxon>
        <taxon>Haplorrhini</taxon>
        <taxon>Catarrhini</taxon>
        <taxon>Hominidae</taxon>
        <taxon>Pan</taxon>
    </lineage>
</organism>
<feature type="region of interest" description="Disordered" evidence="1">
    <location>
        <begin position="1"/>
        <end position="80"/>
    </location>
</feature>
<proteinExistence type="predicted"/>
<dbReference type="Ensembl" id="ENSPTRT00000089272.1">
    <property type="protein sequence ID" value="ENSPTRP00000087802.1"/>
    <property type="gene ID" value="ENSPTRG00000045194.1"/>
</dbReference>
<sequence>MRSSSLPGARSPRRNGSGQSRHRLPPGRFRTGSRAPTAEARPHVARSPPTPGTGARGGGRRGWGGSRAAPQRGSCASANAQKQLRQTAATYMLTARGGSRSAERKGDLQRTLRQVGQTMPMVPPLDFTMNAASVE</sequence>
<dbReference type="GeneTree" id="ENSGT00910000147092"/>
<reference evidence="2 3" key="1">
    <citation type="journal article" date="2005" name="Nature">
        <title>Initial sequence of the chimpanzee genome and comparison with the human genome.</title>
        <authorList>
            <consortium name="Chimpanzee sequencing and analysis consortium"/>
        </authorList>
    </citation>
    <scope>NUCLEOTIDE SEQUENCE [LARGE SCALE GENOMIC DNA]</scope>
</reference>